<dbReference type="InterPro" id="IPR018824">
    <property type="entry name" value="Conidiation-specific_6"/>
</dbReference>
<evidence type="ECO:0000313" key="2">
    <source>
        <dbReference type="EMBL" id="NIE49145.1"/>
    </source>
</evidence>
<feature type="region of interest" description="Disordered" evidence="1">
    <location>
        <begin position="1"/>
        <end position="91"/>
    </location>
</feature>
<protein>
    <recommendedName>
        <fullName evidence="3">Conidiation-specific protein 6</fullName>
    </recommendedName>
</protein>
<proteinExistence type="predicted"/>
<dbReference type="EMBL" id="GIKN01006872">
    <property type="protein sequence ID" value="NIE49145.1"/>
    <property type="molecule type" value="Transcribed_RNA"/>
</dbReference>
<dbReference type="PANTHER" id="PTHR36576:SF2">
    <property type="entry name" value="PROTEIN CON-6, PUTATIVE (AFU_ORTHOLOGUE AFUA_4G03615)-RELATED"/>
    <property type="match status" value="1"/>
</dbReference>
<accession>A0A6G5ADS7</accession>
<organism evidence="2">
    <name type="scientific">Rhipicephalus microplus</name>
    <name type="common">Cattle tick</name>
    <name type="synonym">Boophilus microplus</name>
    <dbReference type="NCBI Taxonomy" id="6941"/>
    <lineage>
        <taxon>Eukaryota</taxon>
        <taxon>Metazoa</taxon>
        <taxon>Ecdysozoa</taxon>
        <taxon>Arthropoda</taxon>
        <taxon>Chelicerata</taxon>
        <taxon>Arachnida</taxon>
        <taxon>Acari</taxon>
        <taxon>Parasitiformes</taxon>
        <taxon>Ixodida</taxon>
        <taxon>Ixodoidea</taxon>
        <taxon>Ixodidae</taxon>
        <taxon>Rhipicephalinae</taxon>
        <taxon>Rhipicephalus</taxon>
        <taxon>Boophilus</taxon>
    </lineage>
</organism>
<dbReference type="PANTHER" id="PTHR36576">
    <property type="entry name" value="UPF0654 PROTEIN C11D3.01C-RELATED"/>
    <property type="match status" value="1"/>
</dbReference>
<dbReference type="Pfam" id="PF10346">
    <property type="entry name" value="Con-6"/>
    <property type="match status" value="2"/>
</dbReference>
<evidence type="ECO:0008006" key="3">
    <source>
        <dbReference type="Google" id="ProtNLM"/>
    </source>
</evidence>
<feature type="compositionally biased region" description="Basic and acidic residues" evidence="1">
    <location>
        <begin position="42"/>
        <end position="58"/>
    </location>
</feature>
<sequence length="91" mass="10125">MADERVNQMRGYKATLNNPNVSQEAKDHAQKVLDNDLGGNQPREDLYDARGEHDKDPNRMAAGLKAAMHNPGVSQSGKEQAKEKLRDVPQE</sequence>
<feature type="compositionally biased region" description="Basic and acidic residues" evidence="1">
    <location>
        <begin position="79"/>
        <end position="91"/>
    </location>
</feature>
<dbReference type="AlphaFoldDB" id="A0A6G5ADS7"/>
<feature type="compositionally biased region" description="Basic and acidic residues" evidence="1">
    <location>
        <begin position="24"/>
        <end position="34"/>
    </location>
</feature>
<reference evidence="2" key="1">
    <citation type="submission" date="2020-03" db="EMBL/GenBank/DDBJ databases">
        <title>A transcriptome and proteome of the tick Rhipicephalus microplus shaped by the genetic composition of its hosts and developmental stage.</title>
        <authorList>
            <person name="Garcia G.R."/>
            <person name="Ribeiro J.M.C."/>
            <person name="Maruyama S.R."/>
            <person name="Gardinasse L.G."/>
            <person name="Nelson K."/>
            <person name="Ferreira B.R."/>
            <person name="Andrade T.G."/>
            <person name="Santos I.K.F.M."/>
        </authorList>
    </citation>
    <scope>NUCLEOTIDE SEQUENCE</scope>
    <source>
        <strain evidence="2">NSGR</strain>
        <tissue evidence="2">Salivary glands</tissue>
    </source>
</reference>
<name>A0A6G5ADS7_RHIMP</name>
<evidence type="ECO:0000256" key="1">
    <source>
        <dbReference type="SAM" id="MobiDB-lite"/>
    </source>
</evidence>
<dbReference type="GO" id="GO:0005737">
    <property type="term" value="C:cytoplasm"/>
    <property type="evidence" value="ECO:0007669"/>
    <property type="project" value="TreeGrafter"/>
</dbReference>
<dbReference type="InterPro" id="IPR052670">
    <property type="entry name" value="UPF0654_domain"/>
</dbReference>